<evidence type="ECO:0000256" key="4">
    <source>
        <dbReference type="NCBIfam" id="TIGR00152"/>
    </source>
</evidence>
<dbReference type="EMBL" id="JAMQJY010000001">
    <property type="protein sequence ID" value="MCM2675255.1"/>
    <property type="molecule type" value="Genomic_DNA"/>
</dbReference>
<dbReference type="HAMAP" id="MF_00376">
    <property type="entry name" value="Dephospho_CoA_kinase"/>
    <property type="match status" value="1"/>
</dbReference>
<keyword evidence="3 5" id="KW-0808">Transferase</keyword>
<comment type="subcellular location">
    <subcellularLocation>
        <location evidence="3">Cytoplasm</location>
    </subcellularLocation>
</comment>
<evidence type="ECO:0000256" key="3">
    <source>
        <dbReference type="HAMAP-Rule" id="MF_00376"/>
    </source>
</evidence>
<comment type="pathway">
    <text evidence="3">Cofactor biosynthesis; coenzyme A biosynthesis; CoA from (R)-pantothenate: step 5/5.</text>
</comment>
<gene>
    <name evidence="3 5" type="primary">coaE</name>
    <name evidence="5" type="ORF">NDM98_06995</name>
</gene>
<dbReference type="Proteomes" id="UP001203665">
    <property type="component" value="Unassembled WGS sequence"/>
</dbReference>
<evidence type="ECO:0000313" key="6">
    <source>
        <dbReference type="Proteomes" id="UP001203665"/>
    </source>
</evidence>
<keyword evidence="1 3" id="KW-0547">Nucleotide-binding</keyword>
<evidence type="ECO:0000256" key="2">
    <source>
        <dbReference type="ARBA" id="ARBA00022840"/>
    </source>
</evidence>
<proteinExistence type="inferred from homology"/>
<evidence type="ECO:0000313" key="5">
    <source>
        <dbReference type="EMBL" id="MCM2675255.1"/>
    </source>
</evidence>
<sequence length="198" mass="22196">MIIGLTGGIATGKSTVANMIKQAGVPVVDADVIAKEVMQVGGAAFDQVVSTFGEDILQEDGSINRSLLGDRIFSDEGQRKKLNAIVHPVVREQLLSKAKAYQQEGHKHVVLDIPLLYESNLFHLVDKVLLVYVQPDIQLERLVTRDKNGVEQARSRMNAQIAIDEKVERADEIIRNHGSKEETERQLHHIFKNWNVRQ</sequence>
<dbReference type="InterPro" id="IPR001977">
    <property type="entry name" value="Depp_CoAkinase"/>
</dbReference>
<dbReference type="GO" id="GO:0004140">
    <property type="term" value="F:dephospho-CoA kinase activity"/>
    <property type="evidence" value="ECO:0007669"/>
    <property type="project" value="UniProtKB-EC"/>
</dbReference>
<dbReference type="EC" id="2.7.1.24" evidence="3 4"/>
<dbReference type="Gene3D" id="3.40.50.300">
    <property type="entry name" value="P-loop containing nucleotide triphosphate hydrolases"/>
    <property type="match status" value="1"/>
</dbReference>
<keyword evidence="3" id="KW-0173">Coenzyme A biosynthesis</keyword>
<organism evidence="5 6">
    <name type="scientific">Alkalicoccobacillus plakortidis</name>
    <dbReference type="NCBI Taxonomy" id="444060"/>
    <lineage>
        <taxon>Bacteria</taxon>
        <taxon>Bacillati</taxon>
        <taxon>Bacillota</taxon>
        <taxon>Bacilli</taxon>
        <taxon>Bacillales</taxon>
        <taxon>Bacillaceae</taxon>
        <taxon>Alkalicoccobacillus</taxon>
    </lineage>
</organism>
<dbReference type="NCBIfam" id="TIGR00152">
    <property type="entry name" value="dephospho-CoA kinase"/>
    <property type="match status" value="1"/>
</dbReference>
<feature type="binding site" evidence="3">
    <location>
        <begin position="10"/>
        <end position="15"/>
    </location>
    <ligand>
        <name>ATP</name>
        <dbReference type="ChEBI" id="CHEBI:30616"/>
    </ligand>
</feature>
<reference evidence="5" key="1">
    <citation type="submission" date="2022-06" db="EMBL/GenBank/DDBJ databases">
        <title>Alkalicoccobacillus porphyridii sp. nov., isolated from a marine red alga, Porphyridium purpureum and reclassification of Shouchella plakortidis and Shouchella gibsonii as Alkalicoccobacillus plakortidis comb. nov. and Alkalicoccobacillus gibsonii comb. nov.</title>
        <authorList>
            <person name="Kim K.H."/>
            <person name="Lee J.K."/>
            <person name="Han D.M."/>
            <person name="Baek J.H."/>
            <person name="Jeon C.O."/>
        </authorList>
    </citation>
    <scope>NUCLEOTIDE SEQUENCE</scope>
    <source>
        <strain evidence="5">DSM 19153</strain>
    </source>
</reference>
<dbReference type="PROSITE" id="PS51219">
    <property type="entry name" value="DPCK"/>
    <property type="match status" value="1"/>
</dbReference>
<comment type="similarity">
    <text evidence="3">Belongs to the CoaE family.</text>
</comment>
<dbReference type="PANTHER" id="PTHR10695">
    <property type="entry name" value="DEPHOSPHO-COA KINASE-RELATED"/>
    <property type="match status" value="1"/>
</dbReference>
<keyword evidence="6" id="KW-1185">Reference proteome</keyword>
<dbReference type="SUPFAM" id="SSF52540">
    <property type="entry name" value="P-loop containing nucleoside triphosphate hydrolases"/>
    <property type="match status" value="1"/>
</dbReference>
<dbReference type="PANTHER" id="PTHR10695:SF46">
    <property type="entry name" value="BIFUNCTIONAL COENZYME A SYNTHASE-RELATED"/>
    <property type="match status" value="1"/>
</dbReference>
<comment type="caution">
    <text evidence="5">The sequence shown here is derived from an EMBL/GenBank/DDBJ whole genome shotgun (WGS) entry which is preliminary data.</text>
</comment>
<protein>
    <recommendedName>
        <fullName evidence="3 4">Dephospho-CoA kinase</fullName>
        <ecNumber evidence="3 4">2.7.1.24</ecNumber>
    </recommendedName>
    <alternativeName>
        <fullName evidence="3">Dephosphocoenzyme A kinase</fullName>
    </alternativeName>
</protein>
<evidence type="ECO:0000256" key="1">
    <source>
        <dbReference type="ARBA" id="ARBA00022741"/>
    </source>
</evidence>
<dbReference type="RefSeq" id="WP_251605715.1">
    <property type="nucleotide sequence ID" value="NZ_JAMQJY010000001.1"/>
</dbReference>
<comment type="function">
    <text evidence="3">Catalyzes the phosphorylation of the 3'-hydroxyl group of dephosphocoenzyme A to form coenzyme A.</text>
</comment>
<keyword evidence="3" id="KW-0963">Cytoplasm</keyword>
<keyword evidence="3 5" id="KW-0418">Kinase</keyword>
<dbReference type="InterPro" id="IPR027417">
    <property type="entry name" value="P-loop_NTPase"/>
</dbReference>
<comment type="catalytic activity">
    <reaction evidence="3">
        <text>3'-dephospho-CoA + ATP = ADP + CoA + H(+)</text>
        <dbReference type="Rhea" id="RHEA:18245"/>
        <dbReference type="ChEBI" id="CHEBI:15378"/>
        <dbReference type="ChEBI" id="CHEBI:30616"/>
        <dbReference type="ChEBI" id="CHEBI:57287"/>
        <dbReference type="ChEBI" id="CHEBI:57328"/>
        <dbReference type="ChEBI" id="CHEBI:456216"/>
        <dbReference type="EC" id="2.7.1.24"/>
    </reaction>
</comment>
<keyword evidence="2 3" id="KW-0067">ATP-binding</keyword>
<dbReference type="Pfam" id="PF01121">
    <property type="entry name" value="CoaE"/>
    <property type="match status" value="1"/>
</dbReference>
<dbReference type="CDD" id="cd02022">
    <property type="entry name" value="DPCK"/>
    <property type="match status" value="1"/>
</dbReference>
<name>A0ABT0XHL4_9BACI</name>
<accession>A0ABT0XHL4</accession>